<dbReference type="Pfam" id="PF03551">
    <property type="entry name" value="PadR"/>
    <property type="match status" value="1"/>
</dbReference>
<sequence length="113" mass="12494">MAAPDYSKYLPLSEATYYILVALDEPLHGYAIMQKVEAMSEGTVVIGPGTLYGAFSTLEKQGLIAMVKEEARRKYYALTERGREVLAEQLRRLHIMVRNGKDAAASLKKEGAA</sequence>
<organism evidence="2 3">
    <name type="scientific">Massilia niabensis</name>
    <dbReference type="NCBI Taxonomy" id="544910"/>
    <lineage>
        <taxon>Bacteria</taxon>
        <taxon>Pseudomonadati</taxon>
        <taxon>Pseudomonadota</taxon>
        <taxon>Betaproteobacteria</taxon>
        <taxon>Burkholderiales</taxon>
        <taxon>Oxalobacteraceae</taxon>
        <taxon>Telluria group</taxon>
        <taxon>Massilia</taxon>
    </lineage>
</organism>
<evidence type="ECO:0000313" key="3">
    <source>
        <dbReference type="Proteomes" id="UP001596050"/>
    </source>
</evidence>
<dbReference type="SUPFAM" id="SSF46785">
    <property type="entry name" value="Winged helix' DNA-binding domain"/>
    <property type="match status" value="1"/>
</dbReference>
<dbReference type="EMBL" id="JBHSMU010000015">
    <property type="protein sequence ID" value="MFC5461395.1"/>
    <property type="molecule type" value="Genomic_DNA"/>
</dbReference>
<evidence type="ECO:0000259" key="1">
    <source>
        <dbReference type="Pfam" id="PF03551"/>
    </source>
</evidence>
<dbReference type="PANTHER" id="PTHR33169:SF13">
    <property type="entry name" value="PADR-FAMILY TRANSCRIPTIONAL REGULATOR"/>
    <property type="match status" value="1"/>
</dbReference>
<dbReference type="RefSeq" id="WP_379784841.1">
    <property type="nucleotide sequence ID" value="NZ_JBHSMU010000015.1"/>
</dbReference>
<accession>A0ABW0L7F0</accession>
<protein>
    <submittedName>
        <fullName evidence="2">PadR family transcriptional regulator</fullName>
    </submittedName>
</protein>
<dbReference type="Proteomes" id="UP001596050">
    <property type="component" value="Unassembled WGS sequence"/>
</dbReference>
<dbReference type="Gene3D" id="1.10.10.10">
    <property type="entry name" value="Winged helix-like DNA-binding domain superfamily/Winged helix DNA-binding domain"/>
    <property type="match status" value="1"/>
</dbReference>
<reference evidence="3" key="1">
    <citation type="journal article" date="2019" name="Int. J. Syst. Evol. Microbiol.">
        <title>The Global Catalogue of Microorganisms (GCM) 10K type strain sequencing project: providing services to taxonomists for standard genome sequencing and annotation.</title>
        <authorList>
            <consortium name="The Broad Institute Genomics Platform"/>
            <consortium name="The Broad Institute Genome Sequencing Center for Infectious Disease"/>
            <person name="Wu L."/>
            <person name="Ma J."/>
        </authorList>
    </citation>
    <scope>NUCLEOTIDE SEQUENCE [LARGE SCALE GENOMIC DNA]</scope>
    <source>
        <strain evidence="3">KACC 12649</strain>
    </source>
</reference>
<dbReference type="InterPro" id="IPR036390">
    <property type="entry name" value="WH_DNA-bd_sf"/>
</dbReference>
<keyword evidence="3" id="KW-1185">Reference proteome</keyword>
<dbReference type="PANTHER" id="PTHR33169">
    <property type="entry name" value="PADR-FAMILY TRANSCRIPTIONAL REGULATOR"/>
    <property type="match status" value="1"/>
</dbReference>
<name>A0ABW0L7F0_9BURK</name>
<evidence type="ECO:0000313" key="2">
    <source>
        <dbReference type="EMBL" id="MFC5461395.1"/>
    </source>
</evidence>
<gene>
    <name evidence="2" type="ORF">ACFPN5_16415</name>
</gene>
<dbReference type="InterPro" id="IPR036388">
    <property type="entry name" value="WH-like_DNA-bd_sf"/>
</dbReference>
<comment type="caution">
    <text evidence="2">The sequence shown here is derived from an EMBL/GenBank/DDBJ whole genome shotgun (WGS) entry which is preliminary data.</text>
</comment>
<proteinExistence type="predicted"/>
<dbReference type="InterPro" id="IPR052509">
    <property type="entry name" value="Metal_resp_DNA-bind_regulator"/>
</dbReference>
<dbReference type="InterPro" id="IPR005149">
    <property type="entry name" value="Tscrpt_reg_PadR_N"/>
</dbReference>
<feature type="domain" description="Transcription regulator PadR N-terminal" evidence="1">
    <location>
        <begin position="21"/>
        <end position="88"/>
    </location>
</feature>